<protein>
    <submittedName>
        <fullName evidence="1">Uncharacterized protein</fullName>
    </submittedName>
</protein>
<proteinExistence type="predicted"/>
<accession>A0ACC1P1G7</accession>
<dbReference type="EMBL" id="JANSHE010003693">
    <property type="protein sequence ID" value="KAJ2984933.1"/>
    <property type="molecule type" value="Genomic_DNA"/>
</dbReference>
<dbReference type="Proteomes" id="UP001144978">
    <property type="component" value="Unassembled WGS sequence"/>
</dbReference>
<evidence type="ECO:0000313" key="1">
    <source>
        <dbReference type="EMBL" id="KAJ2984933.1"/>
    </source>
</evidence>
<evidence type="ECO:0000313" key="2">
    <source>
        <dbReference type="Proteomes" id="UP001144978"/>
    </source>
</evidence>
<reference evidence="1" key="1">
    <citation type="submission" date="2022-08" db="EMBL/GenBank/DDBJ databases">
        <title>Genome Sequence of Pycnoporus sanguineus.</title>
        <authorList>
            <person name="Buettner E."/>
        </authorList>
    </citation>
    <scope>NUCLEOTIDE SEQUENCE</scope>
    <source>
        <strain evidence="1">CG-C14</strain>
    </source>
</reference>
<sequence length="86" mass="9314">MSSLRVRSADYFHLIRSSSSRYLALGLAQGAIPLPANFADISNRRLSELIASDDDGKDDPEPELIGETVTDLESDKDASSESSLDN</sequence>
<keyword evidence="2" id="KW-1185">Reference proteome</keyword>
<gene>
    <name evidence="1" type="ORF">NUW54_g10323</name>
</gene>
<comment type="caution">
    <text evidence="1">The sequence shown here is derived from an EMBL/GenBank/DDBJ whole genome shotgun (WGS) entry which is preliminary data.</text>
</comment>
<name>A0ACC1P1G7_9APHY</name>
<organism evidence="1 2">
    <name type="scientific">Trametes sanguinea</name>
    <dbReference type="NCBI Taxonomy" id="158606"/>
    <lineage>
        <taxon>Eukaryota</taxon>
        <taxon>Fungi</taxon>
        <taxon>Dikarya</taxon>
        <taxon>Basidiomycota</taxon>
        <taxon>Agaricomycotina</taxon>
        <taxon>Agaricomycetes</taxon>
        <taxon>Polyporales</taxon>
        <taxon>Polyporaceae</taxon>
        <taxon>Trametes</taxon>
    </lineage>
</organism>